<sequence length="137" mass="15824">MEQLSCLSGHLCGWWTVLCEHGELARSIHCWPSRPKAKIHVVGLTRDLSRFGPQLRQTRLTKLTALRISGVPQPLQLVVSFDKFRPSLAVLLKRGGSVHHWFREVWLGRGFCFFLLCEDQRHHGEAWLHRPQLWPAA</sequence>
<accession>A0AAV4X6Y9</accession>
<evidence type="ECO:0000313" key="2">
    <source>
        <dbReference type="Proteomes" id="UP001054945"/>
    </source>
</evidence>
<evidence type="ECO:0000313" key="1">
    <source>
        <dbReference type="EMBL" id="GIY89930.1"/>
    </source>
</evidence>
<dbReference type="Proteomes" id="UP001054945">
    <property type="component" value="Unassembled WGS sequence"/>
</dbReference>
<organism evidence="1 2">
    <name type="scientific">Caerostris extrusa</name>
    <name type="common">Bark spider</name>
    <name type="synonym">Caerostris bankana</name>
    <dbReference type="NCBI Taxonomy" id="172846"/>
    <lineage>
        <taxon>Eukaryota</taxon>
        <taxon>Metazoa</taxon>
        <taxon>Ecdysozoa</taxon>
        <taxon>Arthropoda</taxon>
        <taxon>Chelicerata</taxon>
        <taxon>Arachnida</taxon>
        <taxon>Araneae</taxon>
        <taxon>Araneomorphae</taxon>
        <taxon>Entelegynae</taxon>
        <taxon>Araneoidea</taxon>
        <taxon>Araneidae</taxon>
        <taxon>Caerostris</taxon>
    </lineage>
</organism>
<dbReference type="AlphaFoldDB" id="A0AAV4X6Y9"/>
<keyword evidence="2" id="KW-1185">Reference proteome</keyword>
<reference evidence="1 2" key="1">
    <citation type="submission" date="2021-06" db="EMBL/GenBank/DDBJ databases">
        <title>Caerostris extrusa draft genome.</title>
        <authorList>
            <person name="Kono N."/>
            <person name="Arakawa K."/>
        </authorList>
    </citation>
    <scope>NUCLEOTIDE SEQUENCE [LARGE SCALE GENOMIC DNA]</scope>
</reference>
<comment type="caution">
    <text evidence="1">The sequence shown here is derived from an EMBL/GenBank/DDBJ whole genome shotgun (WGS) entry which is preliminary data.</text>
</comment>
<protein>
    <submittedName>
        <fullName evidence="1">Uncharacterized protein</fullName>
    </submittedName>
</protein>
<dbReference type="EMBL" id="BPLR01017273">
    <property type="protein sequence ID" value="GIY89930.1"/>
    <property type="molecule type" value="Genomic_DNA"/>
</dbReference>
<gene>
    <name evidence="1" type="ORF">CEXT_125911</name>
</gene>
<name>A0AAV4X6Y9_CAEEX</name>
<proteinExistence type="predicted"/>